<dbReference type="PANTHER" id="PTHR16138:SF7">
    <property type="entry name" value="PALMITOYL-PROTEIN THIOESTERASE ABHD10, MITOCHONDRIAL"/>
    <property type="match status" value="1"/>
</dbReference>
<dbReference type="SUPFAM" id="SSF53474">
    <property type="entry name" value="alpha/beta-Hydrolases"/>
    <property type="match status" value="1"/>
</dbReference>
<gene>
    <name evidence="13" type="ORF">GCM10007989_17960</name>
</gene>
<proteinExistence type="predicted"/>
<comment type="function">
    <text evidence="9">Acts as an acyl-protein thioesterase that hydrolyzes fatty acids from acylated residues in proteins. Regulates the mitochondrial S-depalmitoylation of the nucleophilic active site residue of peroxiredoxin-5/PRDX5, a key antioxidant protein, therefore modulating mitochondrial antioxidant ability. Also catalyzes the deglucuronidation of mycophenolic acid acyl-glucuronide, an active metabolite of the immunosuppressant drug mycophenolate.</text>
</comment>
<comment type="catalytic activity">
    <reaction evidence="10">
        <text>S-hexadecanoyl-L-cysteinyl-[protein] + H2O = L-cysteinyl-[protein] + hexadecanoate + H(+)</text>
        <dbReference type="Rhea" id="RHEA:19233"/>
        <dbReference type="Rhea" id="RHEA-COMP:10131"/>
        <dbReference type="Rhea" id="RHEA-COMP:11032"/>
        <dbReference type="ChEBI" id="CHEBI:7896"/>
        <dbReference type="ChEBI" id="CHEBI:15377"/>
        <dbReference type="ChEBI" id="CHEBI:15378"/>
        <dbReference type="ChEBI" id="CHEBI:29950"/>
        <dbReference type="ChEBI" id="CHEBI:74151"/>
        <dbReference type="EC" id="3.1.2.22"/>
    </reaction>
    <physiologicalReaction direction="left-to-right" evidence="10">
        <dbReference type="Rhea" id="RHEA:19234"/>
    </physiologicalReaction>
</comment>
<evidence type="ECO:0000256" key="5">
    <source>
        <dbReference type="ARBA" id="ARBA00039314"/>
    </source>
</evidence>
<reference evidence="13" key="1">
    <citation type="journal article" date="2014" name="Int. J. Syst. Evol. Microbiol.">
        <title>Complete genome sequence of Corynebacterium casei LMG S-19264T (=DSM 44701T), isolated from a smear-ripened cheese.</title>
        <authorList>
            <consortium name="US DOE Joint Genome Institute (JGI-PGF)"/>
            <person name="Walter F."/>
            <person name="Albersmeier A."/>
            <person name="Kalinowski J."/>
            <person name="Ruckert C."/>
        </authorList>
    </citation>
    <scope>NUCLEOTIDE SEQUENCE</scope>
    <source>
        <strain evidence="13">KCTC 32437</strain>
    </source>
</reference>
<evidence type="ECO:0000256" key="2">
    <source>
        <dbReference type="ARBA" id="ARBA00022801"/>
    </source>
</evidence>
<evidence type="ECO:0000256" key="8">
    <source>
        <dbReference type="ARBA" id="ARBA00042704"/>
    </source>
</evidence>
<accession>A0A918VTL6</accession>
<keyword evidence="14" id="KW-1185">Reference proteome</keyword>
<protein>
    <recommendedName>
        <fullName evidence="5">Palmitoyl-protein thioesterase ABHD10, mitochondrial</fullName>
        <ecNumber evidence="4">3.1.1.93</ecNumber>
        <ecNumber evidence="1">3.1.2.22</ecNumber>
    </recommendedName>
    <alternativeName>
        <fullName evidence="7">Acyl-protein thioesterase ABHD10</fullName>
    </alternativeName>
    <alternativeName>
        <fullName evidence="8">Alpha/beta hydrolase domain-containing protein 10</fullName>
    </alternativeName>
    <alternativeName>
        <fullName evidence="6">Mycophenolic acid acyl-glucuronide esterase, mitochondrial</fullName>
    </alternativeName>
</protein>
<dbReference type="EMBL" id="BMZE01000002">
    <property type="protein sequence ID" value="GHA22900.1"/>
    <property type="molecule type" value="Genomic_DNA"/>
</dbReference>
<reference evidence="13" key="2">
    <citation type="submission" date="2020-09" db="EMBL/GenBank/DDBJ databases">
        <authorList>
            <person name="Sun Q."/>
            <person name="Kim S."/>
        </authorList>
    </citation>
    <scope>NUCLEOTIDE SEQUENCE</scope>
    <source>
        <strain evidence="13">KCTC 32437</strain>
    </source>
</reference>
<sequence length="216" mass="23404">MAGTKAAALDALGAETGLAVTRFDYSGHGHSGGDFADGTITRWLEEARVVFDSTTGDQLLVGSSMGGWLALLLARQLRSEGIERVKAIVLIAPAVDMTEALMLAALNEEQRRKLDRDGYVDRLSTYSSEPDRLTKTLIEDGRNHLMFGAVIETGCPVTILQGGMDPDVPQAHAHKLAEHILHDPVTLTLIPDGDHRLSREQDLACLRAAVRRAARL</sequence>
<evidence type="ECO:0000256" key="6">
    <source>
        <dbReference type="ARBA" id="ARBA00041520"/>
    </source>
</evidence>
<comment type="catalytic activity">
    <reaction evidence="11">
        <text>mycophenolic acid O-acyl-beta-D-glucuronide + H2O = mycophenolate + D-glucuronate + H(+)</text>
        <dbReference type="Rhea" id="RHEA:34179"/>
        <dbReference type="ChEBI" id="CHEBI:15377"/>
        <dbReference type="ChEBI" id="CHEBI:15378"/>
        <dbReference type="ChEBI" id="CHEBI:58720"/>
        <dbReference type="ChEBI" id="CHEBI:62932"/>
        <dbReference type="ChEBI" id="CHEBI:66982"/>
        <dbReference type="EC" id="3.1.1.93"/>
    </reaction>
    <physiologicalReaction direction="left-to-right" evidence="11">
        <dbReference type="Rhea" id="RHEA:34180"/>
    </physiologicalReaction>
</comment>
<dbReference type="GO" id="GO:0102390">
    <property type="term" value="F:mycophenolic acid acyl-glucuronide esterase activity"/>
    <property type="evidence" value="ECO:0007669"/>
    <property type="project" value="UniProtKB-EC"/>
</dbReference>
<keyword evidence="2" id="KW-0378">Hydrolase</keyword>
<evidence type="ECO:0000256" key="4">
    <source>
        <dbReference type="ARBA" id="ARBA00039132"/>
    </source>
</evidence>
<dbReference type="InterPro" id="IPR000073">
    <property type="entry name" value="AB_hydrolase_1"/>
</dbReference>
<evidence type="ECO:0000256" key="10">
    <source>
        <dbReference type="ARBA" id="ARBA00047409"/>
    </source>
</evidence>
<evidence type="ECO:0000313" key="13">
    <source>
        <dbReference type="EMBL" id="GHA22900.1"/>
    </source>
</evidence>
<comment type="caution">
    <text evidence="13">The sequence shown here is derived from an EMBL/GenBank/DDBJ whole genome shotgun (WGS) entry which is preliminary data.</text>
</comment>
<dbReference type="InterPro" id="IPR052382">
    <property type="entry name" value="ABHD10_acyl-thioesterase"/>
</dbReference>
<keyword evidence="3" id="KW-0809">Transit peptide</keyword>
<dbReference type="EC" id="3.1.2.22" evidence="1"/>
<dbReference type="EC" id="3.1.1.93" evidence="4"/>
<evidence type="ECO:0000313" key="14">
    <source>
        <dbReference type="Proteomes" id="UP000646579"/>
    </source>
</evidence>
<evidence type="ECO:0000256" key="11">
    <source>
        <dbReference type="ARBA" id="ARBA00047972"/>
    </source>
</evidence>
<evidence type="ECO:0000256" key="3">
    <source>
        <dbReference type="ARBA" id="ARBA00022946"/>
    </source>
</evidence>
<dbReference type="AlphaFoldDB" id="A0A918VTL6"/>
<dbReference type="Proteomes" id="UP000646579">
    <property type="component" value="Unassembled WGS sequence"/>
</dbReference>
<evidence type="ECO:0000256" key="9">
    <source>
        <dbReference type="ARBA" id="ARBA00046047"/>
    </source>
</evidence>
<name>A0A918VTL6_9HYPH</name>
<dbReference type="GO" id="GO:0008474">
    <property type="term" value="F:palmitoyl-(protein) hydrolase activity"/>
    <property type="evidence" value="ECO:0007669"/>
    <property type="project" value="UniProtKB-EC"/>
</dbReference>
<dbReference type="InterPro" id="IPR029058">
    <property type="entry name" value="AB_hydrolase_fold"/>
</dbReference>
<evidence type="ECO:0000256" key="7">
    <source>
        <dbReference type="ARBA" id="ARBA00042645"/>
    </source>
</evidence>
<feature type="domain" description="AB hydrolase-1" evidence="12">
    <location>
        <begin position="7"/>
        <end position="199"/>
    </location>
</feature>
<evidence type="ECO:0000259" key="12">
    <source>
        <dbReference type="Pfam" id="PF12697"/>
    </source>
</evidence>
<organism evidence="13 14">
    <name type="scientific">Devosia pacifica</name>
    <dbReference type="NCBI Taxonomy" id="1335967"/>
    <lineage>
        <taxon>Bacteria</taxon>
        <taxon>Pseudomonadati</taxon>
        <taxon>Pseudomonadota</taxon>
        <taxon>Alphaproteobacteria</taxon>
        <taxon>Hyphomicrobiales</taxon>
        <taxon>Devosiaceae</taxon>
        <taxon>Devosia</taxon>
    </lineage>
</organism>
<dbReference type="PANTHER" id="PTHR16138">
    <property type="entry name" value="MYCOPHENOLIC ACID ACYL-GLUCURONIDE ESTERASE, MITOCHONDRIAL"/>
    <property type="match status" value="1"/>
</dbReference>
<dbReference type="Pfam" id="PF12697">
    <property type="entry name" value="Abhydrolase_6"/>
    <property type="match status" value="1"/>
</dbReference>
<evidence type="ECO:0000256" key="1">
    <source>
        <dbReference type="ARBA" id="ARBA00012423"/>
    </source>
</evidence>
<dbReference type="Gene3D" id="3.40.50.1820">
    <property type="entry name" value="alpha/beta hydrolase"/>
    <property type="match status" value="1"/>
</dbReference>